<protein>
    <recommendedName>
        <fullName evidence="1">3-keto-alpha-glucoside-1,2-lyase/3-keto-2-hydroxy-glucal hydratase domain-containing protein</fullName>
    </recommendedName>
</protein>
<gene>
    <name evidence="2" type="ORF">LuPra_05223</name>
</gene>
<dbReference type="Pfam" id="PF06439">
    <property type="entry name" value="3keto-disac_hyd"/>
    <property type="match status" value="1"/>
</dbReference>
<dbReference type="AlphaFoldDB" id="A0A143PUV8"/>
<accession>A0A143PUV8</accession>
<dbReference type="STRING" id="1855912.LuPra_05223"/>
<dbReference type="InterPro" id="IPR010496">
    <property type="entry name" value="AL/BT2_dom"/>
</dbReference>
<evidence type="ECO:0000313" key="2">
    <source>
        <dbReference type="EMBL" id="AMY11953.1"/>
    </source>
</evidence>
<evidence type="ECO:0000259" key="1">
    <source>
        <dbReference type="Pfam" id="PF06439"/>
    </source>
</evidence>
<organism evidence="2 3">
    <name type="scientific">Luteitalea pratensis</name>
    <dbReference type="NCBI Taxonomy" id="1855912"/>
    <lineage>
        <taxon>Bacteria</taxon>
        <taxon>Pseudomonadati</taxon>
        <taxon>Acidobacteriota</taxon>
        <taxon>Vicinamibacteria</taxon>
        <taxon>Vicinamibacterales</taxon>
        <taxon>Vicinamibacteraceae</taxon>
        <taxon>Luteitalea</taxon>
    </lineage>
</organism>
<keyword evidence="3" id="KW-1185">Reference proteome</keyword>
<dbReference type="GO" id="GO:0016787">
    <property type="term" value="F:hydrolase activity"/>
    <property type="evidence" value="ECO:0007669"/>
    <property type="project" value="InterPro"/>
</dbReference>
<dbReference type="Gene3D" id="2.60.120.560">
    <property type="entry name" value="Exo-inulinase, domain 1"/>
    <property type="match status" value="1"/>
</dbReference>
<dbReference type="EMBL" id="CP015136">
    <property type="protein sequence ID" value="AMY11953.1"/>
    <property type="molecule type" value="Genomic_DNA"/>
</dbReference>
<reference evidence="3" key="2">
    <citation type="submission" date="2016-04" db="EMBL/GenBank/DDBJ databases">
        <title>First Complete Genome Sequence of a Subdivision 6 Acidobacterium.</title>
        <authorList>
            <person name="Huang S."/>
            <person name="Vieira S."/>
            <person name="Bunk B."/>
            <person name="Riedel T."/>
            <person name="Sproeer C."/>
            <person name="Overmann J."/>
        </authorList>
    </citation>
    <scope>NUCLEOTIDE SEQUENCE [LARGE SCALE GENOMIC DNA]</scope>
    <source>
        <strain evidence="3">DSM 100886 HEG_-6_39</strain>
    </source>
</reference>
<sequence length="232" mass="25241">MQPNGKWHIHDGTRPQPRVVTPGPLVSLAPPSDAIVLLGSGQDLGRWQMTQGGGPVSWPIESGVLSSGKGMIRTTQADFADYQLHIEFATPSEVKGNSQGRGNSGVFLNGVFEIQVLDSFENITYPDGQASAMYGQFPPMVNASRKPGEWQSYDIVFTSPRFNGTTLEKPAIVTVLHNGVTVHAAQAFLGPTSHKQIGKYEPSHAKGYIGLQDHGNPVRFRNIWIRPLVEAQ</sequence>
<dbReference type="Proteomes" id="UP000076079">
    <property type="component" value="Chromosome"/>
</dbReference>
<evidence type="ECO:0000313" key="3">
    <source>
        <dbReference type="Proteomes" id="UP000076079"/>
    </source>
</evidence>
<dbReference type="PATRIC" id="fig|1813736.3.peg.5497"/>
<proteinExistence type="predicted"/>
<reference evidence="2 3" key="1">
    <citation type="journal article" date="2016" name="Genome Announc.">
        <title>First Complete Genome Sequence of a Subdivision 6 Acidobacterium Strain.</title>
        <authorList>
            <person name="Huang S."/>
            <person name="Vieira S."/>
            <person name="Bunk B."/>
            <person name="Riedel T."/>
            <person name="Sproer C."/>
            <person name="Overmann J."/>
        </authorList>
    </citation>
    <scope>NUCLEOTIDE SEQUENCE [LARGE SCALE GENOMIC DNA]</scope>
    <source>
        <strain evidence="3">DSM 100886 HEG_-6_39</strain>
    </source>
</reference>
<feature type="domain" description="3-keto-alpha-glucoside-1,2-lyase/3-keto-2-hydroxy-glucal hydratase" evidence="1">
    <location>
        <begin position="40"/>
        <end position="226"/>
    </location>
</feature>
<name>A0A143PUV8_LUTPR</name>
<dbReference type="KEGG" id="abac:LuPra_05223"/>